<dbReference type="EMBL" id="LT670818">
    <property type="protein sequence ID" value="SHH05863.1"/>
    <property type="molecule type" value="Genomic_DNA"/>
</dbReference>
<dbReference type="AlphaFoldDB" id="A0A1M5PX84"/>
<evidence type="ECO:0000313" key="3">
    <source>
        <dbReference type="Proteomes" id="UP000190675"/>
    </source>
</evidence>
<dbReference type="Proteomes" id="UP000190675">
    <property type="component" value="Chromosome I"/>
</dbReference>
<sequence length="126" mass="14109">MKRWKVAISLAIVAALVGPPVMGAWKLKPGGWHPLPADERERIAKMATETDNCTHFPPPETELSKAICTILLSDLHAGGRYESGERITWRYVAKNLELMAGAFFFVFLAAMILPALGARYWAWLKR</sequence>
<keyword evidence="1" id="KW-0812">Transmembrane</keyword>
<feature type="transmembrane region" description="Helical" evidence="1">
    <location>
        <begin position="98"/>
        <end position="122"/>
    </location>
</feature>
<evidence type="ECO:0000256" key="1">
    <source>
        <dbReference type="SAM" id="Phobius"/>
    </source>
</evidence>
<dbReference type="RefSeq" id="WP_154073443.1">
    <property type="nucleotide sequence ID" value="NZ_LT670818.1"/>
</dbReference>
<protein>
    <submittedName>
        <fullName evidence="2">Uncharacterized protein</fullName>
    </submittedName>
</protein>
<name>A0A1M5PX84_9BRAD</name>
<evidence type="ECO:0000313" key="2">
    <source>
        <dbReference type="EMBL" id="SHH05863.1"/>
    </source>
</evidence>
<proteinExistence type="predicted"/>
<organism evidence="2 3">
    <name type="scientific">Bradyrhizobium erythrophlei</name>
    <dbReference type="NCBI Taxonomy" id="1437360"/>
    <lineage>
        <taxon>Bacteria</taxon>
        <taxon>Pseudomonadati</taxon>
        <taxon>Pseudomonadota</taxon>
        <taxon>Alphaproteobacteria</taxon>
        <taxon>Hyphomicrobiales</taxon>
        <taxon>Nitrobacteraceae</taxon>
        <taxon>Bradyrhizobium</taxon>
    </lineage>
</organism>
<keyword evidence="1" id="KW-1133">Transmembrane helix</keyword>
<reference evidence="2 3" key="1">
    <citation type="submission" date="2016-11" db="EMBL/GenBank/DDBJ databases">
        <authorList>
            <person name="Jaros S."/>
            <person name="Januszkiewicz K."/>
            <person name="Wedrychowicz H."/>
        </authorList>
    </citation>
    <scope>NUCLEOTIDE SEQUENCE [LARGE SCALE GENOMIC DNA]</scope>
    <source>
        <strain evidence="2 3">GAS242</strain>
    </source>
</reference>
<gene>
    <name evidence="2" type="ORF">SAMN05444169_5506</name>
</gene>
<accession>A0A1M5PX84</accession>
<keyword evidence="1" id="KW-0472">Membrane</keyword>